<reference evidence="10" key="1">
    <citation type="journal article" date="2021" name="PeerJ">
        <title>Extensive microbial diversity within the chicken gut microbiome revealed by metagenomics and culture.</title>
        <authorList>
            <person name="Gilroy R."/>
            <person name="Ravi A."/>
            <person name="Getino M."/>
            <person name="Pursley I."/>
            <person name="Horton D.L."/>
            <person name="Alikhan N.F."/>
            <person name="Baker D."/>
            <person name="Gharbi K."/>
            <person name="Hall N."/>
            <person name="Watson M."/>
            <person name="Adriaenssens E.M."/>
            <person name="Foster-Nyarko E."/>
            <person name="Jarju S."/>
            <person name="Secka A."/>
            <person name="Antonio M."/>
            <person name="Oren A."/>
            <person name="Chaudhuri R.R."/>
            <person name="La Ragione R."/>
            <person name="Hildebrand F."/>
            <person name="Pallen M.J."/>
        </authorList>
    </citation>
    <scope>NUCLEOTIDE SEQUENCE</scope>
    <source>
        <strain evidence="10">CHK186-1790</strain>
    </source>
</reference>
<dbReference type="EMBL" id="DWWJ01000066">
    <property type="protein sequence ID" value="HJC40585.1"/>
    <property type="molecule type" value="Genomic_DNA"/>
</dbReference>
<dbReference type="InterPro" id="IPR003593">
    <property type="entry name" value="AAA+_ATPase"/>
</dbReference>
<proteinExistence type="inferred from homology"/>
<evidence type="ECO:0000256" key="4">
    <source>
        <dbReference type="ARBA" id="ARBA00022741"/>
    </source>
</evidence>
<dbReference type="Proteomes" id="UP000823882">
    <property type="component" value="Unassembled WGS sequence"/>
</dbReference>
<keyword evidence="4" id="KW-0547">Nucleotide-binding</keyword>
<dbReference type="SUPFAM" id="SSF55021">
    <property type="entry name" value="ACT-like"/>
    <property type="match status" value="1"/>
</dbReference>
<dbReference type="PROSITE" id="PS50893">
    <property type="entry name" value="ABC_TRANSPORTER_2"/>
    <property type="match status" value="1"/>
</dbReference>
<dbReference type="InterPro" id="IPR018449">
    <property type="entry name" value="NIL_domain"/>
</dbReference>
<feature type="domain" description="ABC transporter" evidence="9">
    <location>
        <begin position="2"/>
        <end position="250"/>
    </location>
</feature>
<dbReference type="InterPro" id="IPR045865">
    <property type="entry name" value="ACT-like_dom_sf"/>
</dbReference>
<dbReference type="Pfam" id="PF00005">
    <property type="entry name" value="ABC_tran"/>
    <property type="match status" value="1"/>
</dbReference>
<dbReference type="PROSITE" id="PS00211">
    <property type="entry name" value="ABC_TRANSPORTER_1"/>
    <property type="match status" value="1"/>
</dbReference>
<evidence type="ECO:0000259" key="9">
    <source>
        <dbReference type="PROSITE" id="PS50893"/>
    </source>
</evidence>
<evidence type="ECO:0000256" key="8">
    <source>
        <dbReference type="ARBA" id="ARBA00023136"/>
    </source>
</evidence>
<evidence type="ECO:0000256" key="7">
    <source>
        <dbReference type="ARBA" id="ARBA00022970"/>
    </source>
</evidence>
<accession>A0A9D2NY38</accession>
<dbReference type="AlphaFoldDB" id="A0A9D2NY38"/>
<dbReference type="InterPro" id="IPR041701">
    <property type="entry name" value="MetN_ABC"/>
</dbReference>
<organism evidence="10 11">
    <name type="scientific">Candidatus Intestinimonas pullistercoris</name>
    <dbReference type="NCBI Taxonomy" id="2838623"/>
    <lineage>
        <taxon>Bacteria</taxon>
        <taxon>Bacillati</taxon>
        <taxon>Bacillota</taxon>
        <taxon>Clostridia</taxon>
        <taxon>Eubacteriales</taxon>
        <taxon>Intestinimonas</taxon>
    </lineage>
</organism>
<dbReference type="GO" id="GO:0016887">
    <property type="term" value="F:ATP hydrolysis activity"/>
    <property type="evidence" value="ECO:0007669"/>
    <property type="project" value="InterPro"/>
</dbReference>
<evidence type="ECO:0000256" key="6">
    <source>
        <dbReference type="ARBA" id="ARBA00022967"/>
    </source>
</evidence>
<protein>
    <submittedName>
        <fullName evidence="10">ATP-binding cassette domain-containing protein</fullName>
    </submittedName>
</protein>
<dbReference type="GO" id="GO:0006865">
    <property type="term" value="P:amino acid transport"/>
    <property type="evidence" value="ECO:0007669"/>
    <property type="project" value="UniProtKB-KW"/>
</dbReference>
<keyword evidence="6" id="KW-1278">Translocase</keyword>
<evidence type="ECO:0000256" key="1">
    <source>
        <dbReference type="ARBA" id="ARBA00005417"/>
    </source>
</evidence>
<evidence type="ECO:0000256" key="3">
    <source>
        <dbReference type="ARBA" id="ARBA00022475"/>
    </source>
</evidence>
<dbReference type="InterPro" id="IPR003439">
    <property type="entry name" value="ABC_transporter-like_ATP-bd"/>
</dbReference>
<dbReference type="PANTHER" id="PTHR43166">
    <property type="entry name" value="AMINO ACID IMPORT ATP-BINDING PROTEIN"/>
    <property type="match status" value="1"/>
</dbReference>
<comment type="similarity">
    <text evidence="1">Belongs to the ABC transporter superfamily.</text>
</comment>
<dbReference type="InterPro" id="IPR017871">
    <property type="entry name" value="ABC_transporter-like_CS"/>
</dbReference>
<evidence type="ECO:0000256" key="2">
    <source>
        <dbReference type="ARBA" id="ARBA00022448"/>
    </source>
</evidence>
<dbReference type="SUPFAM" id="SSF52540">
    <property type="entry name" value="P-loop containing nucleoside triphosphate hydrolases"/>
    <property type="match status" value="1"/>
</dbReference>
<dbReference type="InterPro" id="IPR050086">
    <property type="entry name" value="MetN_ABC_transporter-like"/>
</dbReference>
<name>A0A9D2NY38_9FIRM</name>
<reference evidence="10" key="2">
    <citation type="submission" date="2021-04" db="EMBL/GenBank/DDBJ databases">
        <authorList>
            <person name="Gilroy R."/>
        </authorList>
    </citation>
    <scope>NUCLEOTIDE SEQUENCE</scope>
    <source>
        <strain evidence="10">CHK186-1790</strain>
    </source>
</reference>
<dbReference type="Pfam" id="PF09383">
    <property type="entry name" value="NIL"/>
    <property type="match status" value="1"/>
</dbReference>
<keyword evidence="7" id="KW-0029">Amino-acid transport</keyword>
<dbReference type="Gene3D" id="3.30.70.260">
    <property type="match status" value="1"/>
</dbReference>
<dbReference type="GO" id="GO:0005886">
    <property type="term" value="C:plasma membrane"/>
    <property type="evidence" value="ECO:0007669"/>
    <property type="project" value="UniProtKB-ARBA"/>
</dbReference>
<comment type="caution">
    <text evidence="10">The sequence shown here is derived from an EMBL/GenBank/DDBJ whole genome shotgun (WGS) entry which is preliminary data.</text>
</comment>
<dbReference type="PANTHER" id="PTHR43166:SF30">
    <property type="entry name" value="METHIONINE IMPORT ATP-BINDING PROTEIN METN"/>
    <property type="match status" value="1"/>
</dbReference>
<dbReference type="GO" id="GO:0005524">
    <property type="term" value="F:ATP binding"/>
    <property type="evidence" value="ECO:0007669"/>
    <property type="project" value="UniProtKB-KW"/>
</dbReference>
<dbReference type="Gene3D" id="3.40.50.300">
    <property type="entry name" value="P-loop containing nucleotide triphosphate hydrolases"/>
    <property type="match status" value="1"/>
</dbReference>
<dbReference type="SMART" id="SM00382">
    <property type="entry name" value="AAA"/>
    <property type="match status" value="1"/>
</dbReference>
<keyword evidence="8" id="KW-0472">Membrane</keyword>
<gene>
    <name evidence="10" type="ORF">H9701_03400</name>
</gene>
<dbReference type="SMART" id="SM00930">
    <property type="entry name" value="NIL"/>
    <property type="match status" value="1"/>
</dbReference>
<evidence type="ECO:0000256" key="5">
    <source>
        <dbReference type="ARBA" id="ARBA00022840"/>
    </source>
</evidence>
<sequence length="343" mass="37076">MIELRNVSKTFQTADGALQALSDVSLTIRDGDIFGIVGMSGAGKSTLVRCINLLERPTSGQVLIDGLVDAGEGGPVDLCTLTPAQLRQARRSISMIFQQFNLLMQRTCLKNIYFPMEIAGVPKDQAKKRALELLETVGLPDKADAYPAQLSGGQKQRIAIARALASNPKVLLCDEATSALDPTTTRSILRLIQDINRRLGLTVVVITHEMAVVEEICNRVAILEHGHMVETGTVEEVFSNPQTEAGRRLVYPEGVQIDHFPVADVVRIAFNGGSSYEPLIASLAIDCGVKVNILGADTRNVGGQAFGTMLLGLPQDKAEAAKAMNYLKAQKDVTVEEVHDYHA</sequence>
<dbReference type="FunFam" id="3.40.50.300:FF:000056">
    <property type="entry name" value="Cell division ATP-binding protein FtsE"/>
    <property type="match status" value="1"/>
</dbReference>
<dbReference type="CDD" id="cd03258">
    <property type="entry name" value="ABC_MetN_methionine_transporter"/>
    <property type="match status" value="1"/>
</dbReference>
<dbReference type="InterPro" id="IPR027417">
    <property type="entry name" value="P-loop_NTPase"/>
</dbReference>
<keyword evidence="2" id="KW-0813">Transport</keyword>
<evidence type="ECO:0000313" key="10">
    <source>
        <dbReference type="EMBL" id="HJC40585.1"/>
    </source>
</evidence>
<keyword evidence="5 10" id="KW-0067">ATP-binding</keyword>
<evidence type="ECO:0000313" key="11">
    <source>
        <dbReference type="Proteomes" id="UP000823882"/>
    </source>
</evidence>
<keyword evidence="3" id="KW-1003">Cell membrane</keyword>